<evidence type="ECO:0000313" key="4">
    <source>
        <dbReference type="Proteomes" id="UP000011087"/>
    </source>
</evidence>
<dbReference type="EMBL" id="JH992976">
    <property type="protein sequence ID" value="EKX51177.1"/>
    <property type="molecule type" value="Genomic_DNA"/>
</dbReference>
<reference evidence="2 4" key="1">
    <citation type="journal article" date="2012" name="Nature">
        <title>Algal genomes reveal evolutionary mosaicism and the fate of nucleomorphs.</title>
        <authorList>
            <consortium name="DOE Joint Genome Institute"/>
            <person name="Curtis B.A."/>
            <person name="Tanifuji G."/>
            <person name="Burki F."/>
            <person name="Gruber A."/>
            <person name="Irimia M."/>
            <person name="Maruyama S."/>
            <person name="Arias M.C."/>
            <person name="Ball S.G."/>
            <person name="Gile G.H."/>
            <person name="Hirakawa Y."/>
            <person name="Hopkins J.F."/>
            <person name="Kuo A."/>
            <person name="Rensing S.A."/>
            <person name="Schmutz J."/>
            <person name="Symeonidi A."/>
            <person name="Elias M."/>
            <person name="Eveleigh R.J."/>
            <person name="Herman E.K."/>
            <person name="Klute M.J."/>
            <person name="Nakayama T."/>
            <person name="Obornik M."/>
            <person name="Reyes-Prieto A."/>
            <person name="Armbrust E.V."/>
            <person name="Aves S.J."/>
            <person name="Beiko R.G."/>
            <person name="Coutinho P."/>
            <person name="Dacks J.B."/>
            <person name="Durnford D.G."/>
            <person name="Fast N.M."/>
            <person name="Green B.R."/>
            <person name="Grisdale C.J."/>
            <person name="Hempel F."/>
            <person name="Henrissat B."/>
            <person name="Hoppner M.P."/>
            <person name="Ishida K."/>
            <person name="Kim E."/>
            <person name="Koreny L."/>
            <person name="Kroth P.G."/>
            <person name="Liu Y."/>
            <person name="Malik S.B."/>
            <person name="Maier U.G."/>
            <person name="McRose D."/>
            <person name="Mock T."/>
            <person name="Neilson J.A."/>
            <person name="Onodera N.T."/>
            <person name="Poole A.M."/>
            <person name="Pritham E.J."/>
            <person name="Richards T.A."/>
            <person name="Rocap G."/>
            <person name="Roy S.W."/>
            <person name="Sarai C."/>
            <person name="Schaack S."/>
            <person name="Shirato S."/>
            <person name="Slamovits C.H."/>
            <person name="Spencer D.F."/>
            <person name="Suzuki S."/>
            <person name="Worden A.Z."/>
            <person name="Zauner S."/>
            <person name="Barry K."/>
            <person name="Bell C."/>
            <person name="Bharti A.K."/>
            <person name="Crow J.A."/>
            <person name="Grimwood J."/>
            <person name="Kramer R."/>
            <person name="Lindquist E."/>
            <person name="Lucas S."/>
            <person name="Salamov A."/>
            <person name="McFadden G.I."/>
            <person name="Lane C.E."/>
            <person name="Keeling P.J."/>
            <person name="Gray M.W."/>
            <person name="Grigoriev I.V."/>
            <person name="Archibald J.M."/>
        </authorList>
    </citation>
    <scope>NUCLEOTIDE SEQUENCE</scope>
    <source>
        <strain evidence="2 4">CCMP2712</strain>
    </source>
</reference>
<sequence>MASPVESENQTLPFDDGQSSNDAFGPPKCRPVGSRRFLSACMEEIEPIVQQRGKDTMYQCCYCGKWCTMSGTRALSKHIENDHRPQVIPVIRNGNGTLTQSMGLGETKYLFITFTPLESWNVQIEASLHFNSSDSEWATLRHLKKVSRPMVEESDAGRASLQLKMSSASPYLPRPVWDEKLHSKQRLSVEIFSEAEIEGRASGASAGFAVKISSGSCSTSSRQAELEISLKIHGKETSLILPLELKVETKIPSLRQVIPSGVMQLSSKEKAPVQSVEHREEGERCKRVADLCLDADDYTIAAGEGLYKRRKSDFQIASAIPLSTWPVLGLPNTDNSLQTLLLLSQLCQKSTGPDASIKSLPVLNASNLVNLSSAAVLSL</sequence>
<proteinExistence type="predicted"/>
<dbReference type="GeneID" id="17307809"/>
<dbReference type="AlphaFoldDB" id="L1JRU1"/>
<dbReference type="PaxDb" id="55529-EKX51177"/>
<dbReference type="EnsemblProtists" id="EKX51177">
    <property type="protein sequence ID" value="EKX51177"/>
    <property type="gene ID" value="GUITHDRAFT_103093"/>
</dbReference>
<protein>
    <submittedName>
        <fullName evidence="2 3">Uncharacterized protein</fullName>
    </submittedName>
</protein>
<organism evidence="2">
    <name type="scientific">Guillardia theta (strain CCMP2712)</name>
    <name type="common">Cryptophyte</name>
    <dbReference type="NCBI Taxonomy" id="905079"/>
    <lineage>
        <taxon>Eukaryota</taxon>
        <taxon>Cryptophyceae</taxon>
        <taxon>Pyrenomonadales</taxon>
        <taxon>Geminigeraceae</taxon>
        <taxon>Guillardia</taxon>
    </lineage>
</organism>
<dbReference type="Proteomes" id="UP000011087">
    <property type="component" value="Unassembled WGS sequence"/>
</dbReference>
<keyword evidence="4" id="KW-1185">Reference proteome</keyword>
<reference evidence="4" key="2">
    <citation type="submission" date="2012-11" db="EMBL/GenBank/DDBJ databases">
        <authorList>
            <person name="Kuo A."/>
            <person name="Curtis B.A."/>
            <person name="Tanifuji G."/>
            <person name="Burki F."/>
            <person name="Gruber A."/>
            <person name="Irimia M."/>
            <person name="Maruyama S."/>
            <person name="Arias M.C."/>
            <person name="Ball S.G."/>
            <person name="Gile G.H."/>
            <person name="Hirakawa Y."/>
            <person name="Hopkins J.F."/>
            <person name="Rensing S.A."/>
            <person name="Schmutz J."/>
            <person name="Symeonidi A."/>
            <person name="Elias M."/>
            <person name="Eveleigh R.J."/>
            <person name="Herman E.K."/>
            <person name="Klute M.J."/>
            <person name="Nakayama T."/>
            <person name="Obornik M."/>
            <person name="Reyes-Prieto A."/>
            <person name="Armbrust E.V."/>
            <person name="Aves S.J."/>
            <person name="Beiko R.G."/>
            <person name="Coutinho P."/>
            <person name="Dacks J.B."/>
            <person name="Durnford D.G."/>
            <person name="Fast N.M."/>
            <person name="Green B.R."/>
            <person name="Grisdale C."/>
            <person name="Hempe F."/>
            <person name="Henrissat B."/>
            <person name="Hoppner M.P."/>
            <person name="Ishida K.-I."/>
            <person name="Kim E."/>
            <person name="Koreny L."/>
            <person name="Kroth P.G."/>
            <person name="Liu Y."/>
            <person name="Malik S.-B."/>
            <person name="Maier U.G."/>
            <person name="McRose D."/>
            <person name="Mock T."/>
            <person name="Neilson J.A."/>
            <person name="Onodera N.T."/>
            <person name="Poole A.M."/>
            <person name="Pritham E.J."/>
            <person name="Richards T.A."/>
            <person name="Rocap G."/>
            <person name="Roy S.W."/>
            <person name="Sarai C."/>
            <person name="Schaack S."/>
            <person name="Shirato S."/>
            <person name="Slamovits C.H."/>
            <person name="Spencer D.F."/>
            <person name="Suzuki S."/>
            <person name="Worden A.Z."/>
            <person name="Zauner S."/>
            <person name="Barry K."/>
            <person name="Bell C."/>
            <person name="Bharti A.K."/>
            <person name="Crow J.A."/>
            <person name="Grimwood J."/>
            <person name="Kramer R."/>
            <person name="Lindquist E."/>
            <person name="Lucas S."/>
            <person name="Salamov A."/>
            <person name="McFadden G.I."/>
            <person name="Lane C.E."/>
            <person name="Keeling P.J."/>
            <person name="Gray M.W."/>
            <person name="Grigoriev I.V."/>
            <person name="Archibald J.M."/>
        </authorList>
    </citation>
    <scope>NUCLEOTIDE SEQUENCE</scope>
    <source>
        <strain evidence="4">CCMP2712</strain>
    </source>
</reference>
<reference evidence="3" key="3">
    <citation type="submission" date="2016-03" db="UniProtKB">
        <authorList>
            <consortium name="EnsemblProtists"/>
        </authorList>
    </citation>
    <scope>IDENTIFICATION</scope>
</reference>
<evidence type="ECO:0000256" key="1">
    <source>
        <dbReference type="SAM" id="MobiDB-lite"/>
    </source>
</evidence>
<dbReference type="RefSeq" id="XP_005838157.1">
    <property type="nucleotide sequence ID" value="XM_005838100.1"/>
</dbReference>
<dbReference type="KEGG" id="gtt:GUITHDRAFT_103093"/>
<name>L1JRU1_GUITC</name>
<gene>
    <name evidence="2" type="ORF">GUITHDRAFT_103093</name>
</gene>
<accession>L1JRU1</accession>
<dbReference type="HOGENOM" id="CLU_730477_0_0_1"/>
<evidence type="ECO:0000313" key="3">
    <source>
        <dbReference type="EnsemblProtists" id="EKX51177"/>
    </source>
</evidence>
<feature type="compositionally biased region" description="Polar residues" evidence="1">
    <location>
        <begin position="1"/>
        <end position="22"/>
    </location>
</feature>
<evidence type="ECO:0000313" key="2">
    <source>
        <dbReference type="EMBL" id="EKX51177.1"/>
    </source>
</evidence>
<feature type="region of interest" description="Disordered" evidence="1">
    <location>
        <begin position="1"/>
        <end position="28"/>
    </location>
</feature>